<reference evidence="2" key="1">
    <citation type="journal article" date="2019" name="Int. J. Syst. Evol. Microbiol.">
        <title>The Global Catalogue of Microorganisms (GCM) 10K type strain sequencing project: providing services to taxonomists for standard genome sequencing and annotation.</title>
        <authorList>
            <consortium name="The Broad Institute Genomics Platform"/>
            <consortium name="The Broad Institute Genome Sequencing Center for Infectious Disease"/>
            <person name="Wu L."/>
            <person name="Ma J."/>
        </authorList>
    </citation>
    <scope>NUCLEOTIDE SEQUENCE [LARGE SCALE GENOMIC DNA]</scope>
    <source>
        <strain evidence="2">KACC 11588</strain>
    </source>
</reference>
<comment type="caution">
    <text evidence="1">The sequence shown here is derived from an EMBL/GenBank/DDBJ whole genome shotgun (WGS) entry which is preliminary data.</text>
</comment>
<dbReference type="RefSeq" id="WP_209842166.1">
    <property type="nucleotide sequence ID" value="NZ_JAGGJP010000014.1"/>
</dbReference>
<organism evidence="1 2">
    <name type="scientific">Rubellimicrobium aerolatum</name>
    <dbReference type="NCBI Taxonomy" id="490979"/>
    <lineage>
        <taxon>Bacteria</taxon>
        <taxon>Pseudomonadati</taxon>
        <taxon>Pseudomonadota</taxon>
        <taxon>Alphaproteobacteria</taxon>
        <taxon>Rhodobacterales</taxon>
        <taxon>Roseobacteraceae</taxon>
        <taxon>Rubellimicrobium</taxon>
    </lineage>
</organism>
<gene>
    <name evidence="1" type="ORF">ACFPOC_12400</name>
</gene>
<accession>A0ABW0SE35</accession>
<protein>
    <submittedName>
        <fullName evidence="1">Uncharacterized protein</fullName>
    </submittedName>
</protein>
<dbReference type="EMBL" id="JBHSNA010000011">
    <property type="protein sequence ID" value="MFC5567206.1"/>
    <property type="molecule type" value="Genomic_DNA"/>
</dbReference>
<sequence>MPRRDWLGRVRGRTFAVSDPEWDRRVPCEDLVPQFRRALVRDVLEPVREHGLQV</sequence>
<keyword evidence="2" id="KW-1185">Reference proteome</keyword>
<evidence type="ECO:0000313" key="1">
    <source>
        <dbReference type="EMBL" id="MFC5567206.1"/>
    </source>
</evidence>
<dbReference type="Proteomes" id="UP001596056">
    <property type="component" value="Unassembled WGS sequence"/>
</dbReference>
<evidence type="ECO:0000313" key="2">
    <source>
        <dbReference type="Proteomes" id="UP001596056"/>
    </source>
</evidence>
<proteinExistence type="predicted"/>
<name>A0ABW0SE35_9RHOB</name>